<proteinExistence type="predicted"/>
<keyword evidence="2" id="KW-1185">Reference proteome</keyword>
<evidence type="ECO:0008006" key="3">
    <source>
        <dbReference type="Google" id="ProtNLM"/>
    </source>
</evidence>
<reference evidence="1 2" key="1">
    <citation type="submission" date="2021-03" db="EMBL/GenBank/DDBJ databases">
        <title>The first data on the complete genome of the tetrodotoxin-producing bacterium.</title>
        <authorList>
            <person name="Melnikova D.I."/>
            <person name="Nijland R."/>
            <person name="Magarlamov T.Y."/>
        </authorList>
    </citation>
    <scope>NUCLEOTIDE SEQUENCE [LARGE SCALE GENOMIC DNA]</scope>
    <source>
        <strain evidence="1 2">1839</strain>
    </source>
</reference>
<name>A0ABX8F8C0_9BACI</name>
<protein>
    <recommendedName>
        <fullName evidence="3">GNAT family N-acetyltransferase</fullName>
    </recommendedName>
</protein>
<evidence type="ECO:0000313" key="1">
    <source>
        <dbReference type="EMBL" id="QVY59767.1"/>
    </source>
</evidence>
<dbReference type="InterPro" id="IPR016181">
    <property type="entry name" value="Acyl_CoA_acyltransferase"/>
</dbReference>
<dbReference type="EMBL" id="CP071709">
    <property type="protein sequence ID" value="QVY59767.1"/>
    <property type="molecule type" value="Genomic_DNA"/>
</dbReference>
<evidence type="ECO:0000313" key="2">
    <source>
        <dbReference type="Proteomes" id="UP000679247"/>
    </source>
</evidence>
<gene>
    <name evidence="1" type="ORF">J1899_11895</name>
</gene>
<dbReference type="SUPFAM" id="SSF55729">
    <property type="entry name" value="Acyl-CoA N-acyltransferases (Nat)"/>
    <property type="match status" value="1"/>
</dbReference>
<dbReference type="Proteomes" id="UP000679247">
    <property type="component" value="Chromosome"/>
</dbReference>
<organism evidence="1 2">
    <name type="scientific">Cytobacillus gottheilii</name>
    <dbReference type="NCBI Taxonomy" id="859144"/>
    <lineage>
        <taxon>Bacteria</taxon>
        <taxon>Bacillati</taxon>
        <taxon>Bacillota</taxon>
        <taxon>Bacilli</taxon>
        <taxon>Bacillales</taxon>
        <taxon>Bacillaceae</taxon>
        <taxon>Cytobacillus</taxon>
    </lineage>
</organism>
<accession>A0ABX8F8C0</accession>
<sequence length="382" mass="45416">MIVNLYDQHSFDQIPWSEIDNGAYIQAYFEHLVRDGVQQYIENVKTDLYFIRIDHLLLPITKNDSQYENSYVCSPYTHYISYAKEELWELGNKPLEYIFEKIISLLGFCLRKSSFNKVVIVNNWLLSTNLYSAQLTSQQMKDLTACLTEAFPEHTIMFRSLNNKLHLSMMRDFREAGYRKIMSRSIYLLNEDAGSNLTGKEKKLLRQDASLFAKHMLLVEETPRNIERYASCAYELYRQLYIQKYSQHNPQFNMRYFNEIMKKNLMHFKWIKNEDVVGVIGYFTVHSVLTTPILGYNTKIGKQLGLYRILSYLITKEILDHGYIGHRSAGASEFKRKRGAKQYIEYNVIYQKHLSFSRKWSWMLVKWVMDRFVEPLAKKRKF</sequence>
<dbReference type="RefSeq" id="WP_214473896.1">
    <property type="nucleotide sequence ID" value="NZ_CANKUS010000004.1"/>
</dbReference>